<comment type="caution">
    <text evidence="1">The sequence shown here is derived from an EMBL/GenBank/DDBJ whole genome shotgun (WGS) entry which is preliminary data.</text>
</comment>
<evidence type="ECO:0000313" key="2">
    <source>
        <dbReference type="Proteomes" id="UP000593577"/>
    </source>
</evidence>
<name>A0A7J8WT31_GOSAI</name>
<reference evidence="1 2" key="1">
    <citation type="journal article" date="2019" name="Genome Biol. Evol.">
        <title>Insights into the evolution of the New World diploid cottons (Gossypium, subgenus Houzingenia) based on genome sequencing.</title>
        <authorList>
            <person name="Grover C.E."/>
            <person name="Arick M.A. 2nd"/>
            <person name="Thrash A."/>
            <person name="Conover J.L."/>
            <person name="Sanders W.S."/>
            <person name="Peterson D.G."/>
            <person name="Frelichowski J.E."/>
            <person name="Scheffler J.A."/>
            <person name="Scheffler B.E."/>
            <person name="Wendel J.F."/>
        </authorList>
    </citation>
    <scope>NUCLEOTIDE SEQUENCE [LARGE SCALE GENOMIC DNA]</scope>
    <source>
        <strain evidence="1">185</strain>
        <tissue evidence="1">Leaf</tissue>
    </source>
</reference>
<dbReference type="Proteomes" id="UP000593577">
    <property type="component" value="Unassembled WGS sequence"/>
</dbReference>
<gene>
    <name evidence="1" type="ORF">Goari_019516</name>
</gene>
<dbReference type="AlphaFoldDB" id="A0A7J8WT31"/>
<accession>A0A7J8WT31</accession>
<organism evidence="1 2">
    <name type="scientific">Gossypium aridum</name>
    <name type="common">American cotton</name>
    <name type="synonym">Erioxylum aridum</name>
    <dbReference type="NCBI Taxonomy" id="34290"/>
    <lineage>
        <taxon>Eukaryota</taxon>
        <taxon>Viridiplantae</taxon>
        <taxon>Streptophyta</taxon>
        <taxon>Embryophyta</taxon>
        <taxon>Tracheophyta</taxon>
        <taxon>Spermatophyta</taxon>
        <taxon>Magnoliopsida</taxon>
        <taxon>eudicotyledons</taxon>
        <taxon>Gunneridae</taxon>
        <taxon>Pentapetalae</taxon>
        <taxon>rosids</taxon>
        <taxon>malvids</taxon>
        <taxon>Malvales</taxon>
        <taxon>Malvaceae</taxon>
        <taxon>Malvoideae</taxon>
        <taxon>Gossypium</taxon>
    </lineage>
</organism>
<keyword evidence="2" id="KW-1185">Reference proteome</keyword>
<dbReference type="EMBL" id="JABFAA010000003">
    <property type="protein sequence ID" value="MBA0678156.1"/>
    <property type="molecule type" value="Genomic_DNA"/>
</dbReference>
<protein>
    <submittedName>
        <fullName evidence="1">Uncharacterized protein</fullName>
    </submittedName>
</protein>
<proteinExistence type="predicted"/>
<sequence>MRGVCHHFGAIGVTGGWLRTHRILGGYPMSDKSRNLVHLRWLLKLIYFRVAGELSWGSAMLSTLYRDMCRVT</sequence>
<evidence type="ECO:0000313" key="1">
    <source>
        <dbReference type="EMBL" id="MBA0678156.1"/>
    </source>
</evidence>